<name>A0ABY3F8M0_9GAMM</name>
<reference evidence="1 2" key="1">
    <citation type="submission" date="2019-07" db="EMBL/GenBank/DDBJ databases">
        <title>Diversity of Bacteria from Kongsfjorden, Arctic.</title>
        <authorList>
            <person name="Yu Y."/>
        </authorList>
    </citation>
    <scope>NUCLEOTIDE SEQUENCE [LARGE SCALE GENOMIC DNA]</scope>
    <source>
        <strain evidence="1 2">SM1927</strain>
    </source>
</reference>
<evidence type="ECO:0008006" key="3">
    <source>
        <dbReference type="Google" id="ProtNLM"/>
    </source>
</evidence>
<evidence type="ECO:0000313" key="2">
    <source>
        <dbReference type="Proteomes" id="UP000317938"/>
    </source>
</evidence>
<comment type="caution">
    <text evidence="1">The sequence shown here is derived from an EMBL/GenBank/DDBJ whole genome shotgun (WGS) entry which is preliminary data.</text>
</comment>
<gene>
    <name evidence="1" type="ORF">FQP85_20925</name>
</gene>
<dbReference type="RefSeq" id="WP_145242249.1">
    <property type="nucleotide sequence ID" value="NZ_VNFF01000029.1"/>
</dbReference>
<keyword evidence="2" id="KW-1185">Reference proteome</keyword>
<sequence>MNLQQPLKKLRIVQTLQVIILRLRIKAPLGQTKINKIIKTIGSLVSEIQHSAAGITTLAANIKNIESVLDVYIAIAEQLNNLVFRFTL</sequence>
<evidence type="ECO:0000313" key="1">
    <source>
        <dbReference type="EMBL" id="TVU80149.1"/>
    </source>
</evidence>
<organism evidence="1 2">
    <name type="scientific">Pseudoalteromonas neustonica</name>
    <dbReference type="NCBI Taxonomy" id="1840331"/>
    <lineage>
        <taxon>Bacteria</taxon>
        <taxon>Pseudomonadati</taxon>
        <taxon>Pseudomonadota</taxon>
        <taxon>Gammaproteobacteria</taxon>
        <taxon>Alteromonadales</taxon>
        <taxon>Pseudoalteromonadaceae</taxon>
        <taxon>Pseudoalteromonas</taxon>
    </lineage>
</organism>
<proteinExistence type="predicted"/>
<accession>A0ABY3F8M0</accession>
<dbReference type="EMBL" id="VNFF01000029">
    <property type="protein sequence ID" value="TVU80149.1"/>
    <property type="molecule type" value="Genomic_DNA"/>
</dbReference>
<protein>
    <recommendedName>
        <fullName evidence="3">Methyl-accepting chemotaxis protein</fullName>
    </recommendedName>
</protein>
<dbReference type="Proteomes" id="UP000317938">
    <property type="component" value="Unassembled WGS sequence"/>
</dbReference>